<evidence type="ECO:0000313" key="8">
    <source>
        <dbReference type="Proteomes" id="UP000306918"/>
    </source>
</evidence>
<feature type="transmembrane region" description="Helical" evidence="5">
    <location>
        <begin position="16"/>
        <end position="34"/>
    </location>
</feature>
<dbReference type="InterPro" id="IPR002645">
    <property type="entry name" value="STAS_dom"/>
</dbReference>
<organism evidence="7 8">
    <name type="scientific">Niastella caeni</name>
    <dbReference type="NCBI Taxonomy" id="2569763"/>
    <lineage>
        <taxon>Bacteria</taxon>
        <taxon>Pseudomonadati</taxon>
        <taxon>Bacteroidota</taxon>
        <taxon>Chitinophagia</taxon>
        <taxon>Chitinophagales</taxon>
        <taxon>Chitinophagaceae</taxon>
        <taxon>Niastella</taxon>
    </lineage>
</organism>
<dbReference type="RefSeq" id="WP_136576109.1">
    <property type="nucleotide sequence ID" value="NZ_STFF01000001.1"/>
</dbReference>
<dbReference type="AlphaFoldDB" id="A0A4S8I0Y1"/>
<dbReference type="GO" id="GO:0055085">
    <property type="term" value="P:transmembrane transport"/>
    <property type="evidence" value="ECO:0007669"/>
    <property type="project" value="InterPro"/>
</dbReference>
<feature type="transmembrane region" description="Helical" evidence="5">
    <location>
        <begin position="395"/>
        <end position="425"/>
    </location>
</feature>
<evidence type="ECO:0000313" key="7">
    <source>
        <dbReference type="EMBL" id="THU41620.1"/>
    </source>
</evidence>
<name>A0A4S8I0Y1_9BACT</name>
<evidence type="ECO:0000259" key="6">
    <source>
        <dbReference type="PROSITE" id="PS50801"/>
    </source>
</evidence>
<dbReference type="GO" id="GO:0016020">
    <property type="term" value="C:membrane"/>
    <property type="evidence" value="ECO:0007669"/>
    <property type="project" value="UniProtKB-SubCell"/>
</dbReference>
<evidence type="ECO:0000256" key="1">
    <source>
        <dbReference type="ARBA" id="ARBA00004141"/>
    </source>
</evidence>
<evidence type="ECO:0000256" key="2">
    <source>
        <dbReference type="ARBA" id="ARBA00022692"/>
    </source>
</evidence>
<keyword evidence="2 5" id="KW-0812">Transmembrane</keyword>
<comment type="subcellular location">
    <subcellularLocation>
        <location evidence="1">Membrane</location>
        <topology evidence="1">Multi-pass membrane protein</topology>
    </subcellularLocation>
</comment>
<gene>
    <name evidence="7" type="ORF">FAM09_05850</name>
</gene>
<feature type="domain" description="STAS" evidence="6">
    <location>
        <begin position="443"/>
        <end position="505"/>
    </location>
</feature>
<evidence type="ECO:0000256" key="5">
    <source>
        <dbReference type="SAM" id="Phobius"/>
    </source>
</evidence>
<feature type="transmembrane region" description="Helical" evidence="5">
    <location>
        <begin position="201"/>
        <end position="220"/>
    </location>
</feature>
<evidence type="ECO:0000256" key="3">
    <source>
        <dbReference type="ARBA" id="ARBA00022989"/>
    </source>
</evidence>
<sequence length="540" mass="57586">MVKKVKGYASALGSDLPSSVVVFLVALPLCLGIALASGAPLFSGIIAGMVGGIVIGALSGSQLSVSGPAAGLTAIVLVAIGKLQVYEAFLLAVVLGGVIQIILGFLKAGILGDYIPGSVIKGMLAAIGLILILKQFPHLVGYDADFEGDDSFMQADGENTFSGLFGAFSHLIPAALLIGVVSLLIMIVWEKYVAPKARLLQLIPAPLIVVVVAVIINELFKSSATGMAIKESHLVKIPVADSFNGFISFFTFPDFSHILNPVVWTTALTLAIVASLETLLNIEAADDLDPYQRVTPTNRELKAQGIGNLVSGLIGGLPITSVVVRTSANINAGAKTKMSAIFHGILLLLSVAFIPGLLNLIPLSALAAILIYTGFKLAKPSLFIKFYKKGWDQFLPFALTIVAILLTDLLKGIMVGCVIGLFFVIRSNFKSAVFVVNDANKYLFRLRKDVSFLNKPIIKNRLEKVPENSYVLIDATRADFIDKDIIEVIEDFLIHAQLKGITVELKKSTYKDQGFSTNGGNVLVQPKMVVAKEAMAEMSN</sequence>
<proteinExistence type="predicted"/>
<dbReference type="OrthoDB" id="9769739at2"/>
<comment type="caution">
    <text evidence="7">The sequence shown here is derived from an EMBL/GenBank/DDBJ whole genome shotgun (WGS) entry which is preliminary data.</text>
</comment>
<dbReference type="InterPro" id="IPR001902">
    <property type="entry name" value="SLC26A/SulP_fam"/>
</dbReference>
<feature type="transmembrane region" description="Helical" evidence="5">
    <location>
        <begin position="171"/>
        <end position="189"/>
    </location>
</feature>
<dbReference type="Proteomes" id="UP000306918">
    <property type="component" value="Unassembled WGS sequence"/>
</dbReference>
<dbReference type="PROSITE" id="PS50801">
    <property type="entry name" value="STAS"/>
    <property type="match status" value="1"/>
</dbReference>
<dbReference type="EMBL" id="STFF01000001">
    <property type="protein sequence ID" value="THU41620.1"/>
    <property type="molecule type" value="Genomic_DNA"/>
</dbReference>
<protein>
    <submittedName>
        <fullName evidence="7">SulP family inorganic anion transporter</fullName>
    </submittedName>
</protein>
<dbReference type="Pfam" id="PF00916">
    <property type="entry name" value="Sulfate_transp"/>
    <property type="match status" value="1"/>
</dbReference>
<feature type="transmembrane region" description="Helical" evidence="5">
    <location>
        <begin position="88"/>
        <end position="108"/>
    </location>
</feature>
<reference evidence="7 8" key="1">
    <citation type="submission" date="2019-04" db="EMBL/GenBank/DDBJ databases">
        <title>Niastella caeni sp. nov., isolated from activated sludge.</title>
        <authorList>
            <person name="Sheng M."/>
        </authorList>
    </citation>
    <scope>NUCLEOTIDE SEQUENCE [LARGE SCALE GENOMIC DNA]</scope>
    <source>
        <strain evidence="7 8">HX-2-15</strain>
    </source>
</reference>
<dbReference type="PANTHER" id="PTHR11814">
    <property type="entry name" value="SULFATE TRANSPORTER"/>
    <property type="match status" value="1"/>
</dbReference>
<keyword evidence="4 5" id="KW-0472">Membrane</keyword>
<feature type="transmembrane region" description="Helical" evidence="5">
    <location>
        <begin position="114"/>
        <end position="133"/>
    </location>
</feature>
<feature type="transmembrane region" description="Helical" evidence="5">
    <location>
        <begin position="65"/>
        <end position="81"/>
    </location>
</feature>
<keyword evidence="8" id="KW-1185">Reference proteome</keyword>
<feature type="transmembrane region" description="Helical" evidence="5">
    <location>
        <begin position="345"/>
        <end position="375"/>
    </location>
</feature>
<keyword evidence="3 5" id="KW-1133">Transmembrane helix</keyword>
<accession>A0A4S8I0Y1</accession>
<dbReference type="InterPro" id="IPR011547">
    <property type="entry name" value="SLC26A/SulP_dom"/>
</dbReference>
<evidence type="ECO:0000256" key="4">
    <source>
        <dbReference type="ARBA" id="ARBA00023136"/>
    </source>
</evidence>